<evidence type="ECO:0000313" key="10">
    <source>
        <dbReference type="Proteomes" id="UP001143474"/>
    </source>
</evidence>
<dbReference type="PANTHER" id="PTHR43163">
    <property type="entry name" value="DIPEPTIDE TRANSPORT SYSTEM PERMEASE PROTEIN DPPB-RELATED"/>
    <property type="match status" value="1"/>
</dbReference>
<feature type="domain" description="ABC transmembrane type-1" evidence="8">
    <location>
        <begin position="97"/>
        <end position="298"/>
    </location>
</feature>
<dbReference type="Pfam" id="PF19300">
    <property type="entry name" value="BPD_transp_1_N"/>
    <property type="match status" value="1"/>
</dbReference>
<protein>
    <submittedName>
        <fullName evidence="9">Peptide ABC transporter permease</fullName>
    </submittedName>
</protein>
<organism evidence="9 10">
    <name type="scientific">Streptosporangium carneum</name>
    <dbReference type="NCBI Taxonomy" id="47481"/>
    <lineage>
        <taxon>Bacteria</taxon>
        <taxon>Bacillati</taxon>
        <taxon>Actinomycetota</taxon>
        <taxon>Actinomycetes</taxon>
        <taxon>Streptosporangiales</taxon>
        <taxon>Streptosporangiaceae</taxon>
        <taxon>Streptosporangium</taxon>
    </lineage>
</organism>
<name>A0A9W6MD58_9ACTN</name>
<keyword evidence="2 7" id="KW-0813">Transport</keyword>
<sequence>MHVLTWAARRIGVTAALLAGLLVVSFLLLHLVPGDPAVRVAGLNATPEQVTAVRQRLGLDQPIHRQFIGYVAHVFQLDFGRSFQTGEPVTEVIGSRLGVTLRLATAGIVVTMSAGVLIGLVMGALTREGRRRGAEASFALGTSLAGAVPEYVTGALLALVFSVVLGWLPVAGLTGPSGLILPTIAVSLAPAAVLSRIVRVETLAVLAQEYARAAWAKRLRPLRVYGVHVLPNALTAALTVGGLVFAGLLGGTVVVENVFALPGLGSKLVESVMARDYPVVQAVILLLGAAIVLVNGCVEAAVRLLDPRVRAATS</sequence>
<evidence type="ECO:0000259" key="8">
    <source>
        <dbReference type="PROSITE" id="PS50928"/>
    </source>
</evidence>
<dbReference type="EMBL" id="BSEV01000005">
    <property type="protein sequence ID" value="GLK09580.1"/>
    <property type="molecule type" value="Genomic_DNA"/>
</dbReference>
<proteinExistence type="inferred from homology"/>
<keyword evidence="10" id="KW-1185">Reference proteome</keyword>
<gene>
    <name evidence="9" type="ORF">GCM10017600_29860</name>
</gene>
<feature type="transmembrane region" description="Helical" evidence="7">
    <location>
        <begin position="103"/>
        <end position="126"/>
    </location>
</feature>
<keyword evidence="4 7" id="KW-0812">Transmembrane</keyword>
<comment type="caution">
    <text evidence="9">The sequence shown here is derived from an EMBL/GenBank/DDBJ whole genome shotgun (WGS) entry which is preliminary data.</text>
</comment>
<dbReference type="Pfam" id="PF00528">
    <property type="entry name" value="BPD_transp_1"/>
    <property type="match status" value="1"/>
</dbReference>
<keyword evidence="3" id="KW-1003">Cell membrane</keyword>
<accession>A0A9W6MD58</accession>
<dbReference type="InterPro" id="IPR035906">
    <property type="entry name" value="MetI-like_sf"/>
</dbReference>
<dbReference type="SUPFAM" id="SSF161098">
    <property type="entry name" value="MetI-like"/>
    <property type="match status" value="1"/>
</dbReference>
<feature type="transmembrane region" description="Helical" evidence="7">
    <location>
        <begin position="233"/>
        <end position="259"/>
    </location>
</feature>
<evidence type="ECO:0000256" key="7">
    <source>
        <dbReference type="RuleBase" id="RU363032"/>
    </source>
</evidence>
<evidence type="ECO:0000256" key="1">
    <source>
        <dbReference type="ARBA" id="ARBA00004651"/>
    </source>
</evidence>
<evidence type="ECO:0000256" key="5">
    <source>
        <dbReference type="ARBA" id="ARBA00022989"/>
    </source>
</evidence>
<evidence type="ECO:0000256" key="2">
    <source>
        <dbReference type="ARBA" id="ARBA00022448"/>
    </source>
</evidence>
<evidence type="ECO:0000313" key="9">
    <source>
        <dbReference type="EMBL" id="GLK09580.1"/>
    </source>
</evidence>
<dbReference type="GO" id="GO:0055085">
    <property type="term" value="P:transmembrane transport"/>
    <property type="evidence" value="ECO:0007669"/>
    <property type="project" value="InterPro"/>
</dbReference>
<comment type="similarity">
    <text evidence="7">Belongs to the binding-protein-dependent transport system permease family.</text>
</comment>
<dbReference type="PROSITE" id="PS50928">
    <property type="entry name" value="ABC_TM1"/>
    <property type="match status" value="1"/>
</dbReference>
<dbReference type="InterPro" id="IPR045621">
    <property type="entry name" value="BPD_transp_1_N"/>
</dbReference>
<dbReference type="InterPro" id="IPR000515">
    <property type="entry name" value="MetI-like"/>
</dbReference>
<reference evidence="9" key="1">
    <citation type="journal article" date="2014" name="Int. J. Syst. Evol. Microbiol.">
        <title>Complete genome sequence of Corynebacterium casei LMG S-19264T (=DSM 44701T), isolated from a smear-ripened cheese.</title>
        <authorList>
            <consortium name="US DOE Joint Genome Institute (JGI-PGF)"/>
            <person name="Walter F."/>
            <person name="Albersmeier A."/>
            <person name="Kalinowski J."/>
            <person name="Ruckert C."/>
        </authorList>
    </citation>
    <scope>NUCLEOTIDE SEQUENCE</scope>
    <source>
        <strain evidence="9">VKM Ac-2007</strain>
    </source>
</reference>
<evidence type="ECO:0000256" key="3">
    <source>
        <dbReference type="ARBA" id="ARBA00022475"/>
    </source>
</evidence>
<evidence type="ECO:0000256" key="4">
    <source>
        <dbReference type="ARBA" id="ARBA00022692"/>
    </source>
</evidence>
<comment type="subcellular location">
    <subcellularLocation>
        <location evidence="1 7">Cell membrane</location>
        <topology evidence="1 7">Multi-pass membrane protein</topology>
    </subcellularLocation>
</comment>
<reference evidence="9" key="2">
    <citation type="submission" date="2023-01" db="EMBL/GenBank/DDBJ databases">
        <authorList>
            <person name="Sun Q."/>
            <person name="Evtushenko L."/>
        </authorList>
    </citation>
    <scope>NUCLEOTIDE SEQUENCE</scope>
    <source>
        <strain evidence="9">VKM Ac-2007</strain>
    </source>
</reference>
<dbReference type="RefSeq" id="WP_271218030.1">
    <property type="nucleotide sequence ID" value="NZ_BAAAVD010000045.1"/>
</dbReference>
<feature type="transmembrane region" description="Helical" evidence="7">
    <location>
        <begin position="138"/>
        <end position="167"/>
    </location>
</feature>
<dbReference type="Proteomes" id="UP001143474">
    <property type="component" value="Unassembled WGS sequence"/>
</dbReference>
<keyword evidence="6 7" id="KW-0472">Membrane</keyword>
<feature type="transmembrane region" description="Helical" evidence="7">
    <location>
        <begin position="179"/>
        <end position="198"/>
    </location>
</feature>
<dbReference type="AlphaFoldDB" id="A0A9W6MD58"/>
<dbReference type="Gene3D" id="1.10.3720.10">
    <property type="entry name" value="MetI-like"/>
    <property type="match status" value="1"/>
</dbReference>
<keyword evidence="5 7" id="KW-1133">Transmembrane helix</keyword>
<evidence type="ECO:0000256" key="6">
    <source>
        <dbReference type="ARBA" id="ARBA00023136"/>
    </source>
</evidence>
<dbReference type="PANTHER" id="PTHR43163:SF3">
    <property type="entry name" value="PEPTIDE ABC TRANSPORTER PERMEASE PROTEIN"/>
    <property type="match status" value="1"/>
</dbReference>
<dbReference type="GO" id="GO:0005886">
    <property type="term" value="C:plasma membrane"/>
    <property type="evidence" value="ECO:0007669"/>
    <property type="project" value="UniProtKB-SubCell"/>
</dbReference>
<feature type="transmembrane region" description="Helical" evidence="7">
    <location>
        <begin position="279"/>
        <end position="302"/>
    </location>
</feature>
<dbReference type="CDD" id="cd06261">
    <property type="entry name" value="TM_PBP2"/>
    <property type="match status" value="1"/>
</dbReference>